<feature type="region of interest" description="Disordered" evidence="9">
    <location>
        <begin position="61"/>
        <end position="87"/>
    </location>
</feature>
<dbReference type="Gene3D" id="2.60.40.10">
    <property type="entry name" value="Immunoglobulins"/>
    <property type="match status" value="1"/>
</dbReference>
<dbReference type="VEuPathDB" id="VectorBase:AALB20_030127"/>
<evidence type="ECO:0000256" key="3">
    <source>
        <dbReference type="ARBA" id="ARBA00022490"/>
    </source>
</evidence>
<evidence type="ECO:0000256" key="7">
    <source>
        <dbReference type="ARBA" id="ARBA00023163"/>
    </source>
</evidence>
<dbReference type="GO" id="GO:0005737">
    <property type="term" value="C:cytoplasm"/>
    <property type="evidence" value="ECO:0007669"/>
    <property type="project" value="UniProtKB-SubCell"/>
</dbReference>
<keyword evidence="3" id="KW-0963">Cytoplasm</keyword>
<dbReference type="GO" id="GO:0000978">
    <property type="term" value="F:RNA polymerase II cis-regulatory region sequence-specific DNA binding"/>
    <property type="evidence" value="ECO:0007669"/>
    <property type="project" value="TreeGrafter"/>
</dbReference>
<keyword evidence="4" id="KW-0597">Phosphoprotein</keyword>
<evidence type="ECO:0000256" key="1">
    <source>
        <dbReference type="ARBA" id="ARBA00004123"/>
    </source>
</evidence>
<proteinExistence type="predicted"/>
<dbReference type="SMART" id="SM00429">
    <property type="entry name" value="IPT"/>
    <property type="match status" value="1"/>
</dbReference>
<dbReference type="GO" id="GO:0005634">
    <property type="term" value="C:nucleus"/>
    <property type="evidence" value="ECO:0007669"/>
    <property type="project" value="UniProtKB-SubCell"/>
</dbReference>
<keyword evidence="8" id="KW-0539">Nucleus</keyword>
<keyword evidence="7" id="KW-0804">Transcription</keyword>
<keyword evidence="11" id="KW-1185">Reference proteome</keyword>
<sequence length="827" mass="88395">MVASSIAAVPPVVQPSLPSASSSSSSTTVAAATAGSSPSILSAASSISSVASISVSTAPGISQNGGGAHQQHQYTATGGGRQSSGEADASAMYGAALSAPGISANRDGKVQLVIVTQPEQQHRARYQTEGSRGAIKDRSGNGFPVVRLVGYNKPTLLQVFIGTDVGRPAPHIFYQACRVTGKNSTACVERKINGTTVLEMELKPETGMTVTCDCVGILKERNVDVEYRFPDQTASRTKKKSTRCRMVFRTVLMEDDDKGGSSGELLLVASQPIVCTQPPGVPEICKASIAACSVEGGQELYVFGKNFLKDTRVVFQRRRAQPLADRSATAAIAPWEQAVLPNKEYLQHTHLVCTVPPYDRQDIHAPAVVKMYIISGVKYEEGSSRDMQTVFMQSVPTSMDIGLEGGIMPPLASVLSSSLAMGPQSSQQQAQPTSPYTGASSPNFKPELLESCSGSLLDDETLDRFPSAADNSLDKLPALYQLYRRRSVRLPSMDITEDSSSNMSLLGPEPQRLMDVMENGTANTGCMLSLANRMNAVFARPTDVHQINAILLQQQQPQPQIQQQQHLKQQQHEQVNQQNVGMLDLPNLAVSRNEAAAAAVVGTIFQHSKDILMQPQKPNNVVDVAIAAAAAVQLLPPANVTLMPMERGAAVADVVLAHREETKKAVQDIILNAAAEILTAQEPSHTTQKTIDTIISMSTPEMLNVAANSQQAVAQSLVAVQPLPEKMEIGPPPSMAMVTEQSLPQQLQSVSLPQPIQQPMDTSSAPVVNAAPTGQPPMVQIPLRALGVSAPQTVPMRSIMDRSRDVTAMSENELIRFICPNAFDACE</sequence>
<dbReference type="InterPro" id="IPR011539">
    <property type="entry name" value="RHD_DNA_bind_dom"/>
</dbReference>
<dbReference type="FunFam" id="2.60.40.340:FF:000002">
    <property type="entry name" value="Nuclear factor of activated T-cells 5, tonicity-responsive"/>
    <property type="match status" value="1"/>
</dbReference>
<dbReference type="InterPro" id="IPR032397">
    <property type="entry name" value="RHD_dimer"/>
</dbReference>
<feature type="region of interest" description="Disordered" evidence="9">
    <location>
        <begin position="418"/>
        <end position="444"/>
    </location>
</feature>
<dbReference type="Pfam" id="PF16179">
    <property type="entry name" value="RHD_dimer"/>
    <property type="match status" value="1"/>
</dbReference>
<dbReference type="PANTHER" id="PTHR12533">
    <property type="entry name" value="NFAT"/>
    <property type="match status" value="1"/>
</dbReference>
<dbReference type="SUPFAM" id="SSF49417">
    <property type="entry name" value="p53-like transcription factors"/>
    <property type="match status" value="1"/>
</dbReference>
<dbReference type="InterPro" id="IPR037059">
    <property type="entry name" value="RHD_DNA_bind_dom_sf"/>
</dbReference>
<dbReference type="GO" id="GO:0048468">
    <property type="term" value="P:cell development"/>
    <property type="evidence" value="ECO:0007669"/>
    <property type="project" value="UniProtKB-ARBA"/>
</dbReference>
<dbReference type="PANTHER" id="PTHR12533:SF7">
    <property type="entry name" value="NFAT NUCLEAR FACTOR, ISOFORM B"/>
    <property type="match status" value="1"/>
</dbReference>
<dbReference type="Gene3D" id="2.60.40.340">
    <property type="entry name" value="Rel homology domain (RHD), DNA-binding domain"/>
    <property type="match status" value="1"/>
</dbReference>
<evidence type="ECO:0000256" key="4">
    <source>
        <dbReference type="ARBA" id="ARBA00022553"/>
    </source>
</evidence>
<dbReference type="InterPro" id="IPR008967">
    <property type="entry name" value="p53-like_TF_DNA-bd_sf"/>
</dbReference>
<dbReference type="GO" id="GO:0005667">
    <property type="term" value="C:transcription regulator complex"/>
    <property type="evidence" value="ECO:0007669"/>
    <property type="project" value="TreeGrafter"/>
</dbReference>
<feature type="compositionally biased region" description="Low complexity" evidence="9">
    <location>
        <begin position="418"/>
        <end position="435"/>
    </location>
</feature>
<dbReference type="InterPro" id="IPR002909">
    <property type="entry name" value="IPT_dom"/>
</dbReference>
<evidence type="ECO:0000256" key="5">
    <source>
        <dbReference type="ARBA" id="ARBA00023015"/>
    </source>
</evidence>
<dbReference type="PROSITE" id="PS50254">
    <property type="entry name" value="REL_2"/>
    <property type="match status" value="1"/>
</dbReference>
<evidence type="ECO:0000256" key="2">
    <source>
        <dbReference type="ARBA" id="ARBA00004496"/>
    </source>
</evidence>
<dbReference type="Proteomes" id="UP000069272">
    <property type="component" value="Chromosome X"/>
</dbReference>
<reference evidence="10" key="2">
    <citation type="submission" date="2022-08" db="UniProtKB">
        <authorList>
            <consortium name="EnsemblMetazoa"/>
        </authorList>
    </citation>
    <scope>IDENTIFICATION</scope>
    <source>
        <strain evidence="10">STECLA/ALBI9_A</strain>
    </source>
</reference>
<organism evidence="10 11">
    <name type="scientific">Anopheles albimanus</name>
    <name type="common">New world malaria mosquito</name>
    <dbReference type="NCBI Taxonomy" id="7167"/>
    <lineage>
        <taxon>Eukaryota</taxon>
        <taxon>Metazoa</taxon>
        <taxon>Ecdysozoa</taxon>
        <taxon>Arthropoda</taxon>
        <taxon>Hexapoda</taxon>
        <taxon>Insecta</taxon>
        <taxon>Pterygota</taxon>
        <taxon>Neoptera</taxon>
        <taxon>Endopterygota</taxon>
        <taxon>Diptera</taxon>
        <taxon>Nematocera</taxon>
        <taxon>Culicoidea</taxon>
        <taxon>Culicidae</taxon>
        <taxon>Anophelinae</taxon>
        <taxon>Anopheles</taxon>
    </lineage>
</organism>
<accession>A0A182F9Z0</accession>
<comment type="subcellular location">
    <subcellularLocation>
        <location evidence="2">Cytoplasm</location>
    </subcellularLocation>
    <subcellularLocation>
        <location evidence="1">Nucleus</location>
    </subcellularLocation>
</comment>
<reference evidence="10 11" key="1">
    <citation type="journal article" date="2017" name="G3 (Bethesda)">
        <title>The Physical Genome Mapping of Anopheles albimanus Corrected Scaffold Misassemblies and Identified Interarm Rearrangements in Genus Anopheles.</title>
        <authorList>
            <person name="Artemov G.N."/>
            <person name="Peery A.N."/>
            <person name="Jiang X."/>
            <person name="Tu Z."/>
            <person name="Stegniy V.N."/>
            <person name="Sharakhova M.V."/>
            <person name="Sharakhov I.V."/>
        </authorList>
    </citation>
    <scope>NUCLEOTIDE SEQUENCE [LARGE SCALE GENOMIC DNA]</scope>
    <source>
        <strain evidence="10 11">ALBI9_A</strain>
    </source>
</reference>
<dbReference type="GO" id="GO:0048731">
    <property type="term" value="P:system development"/>
    <property type="evidence" value="ECO:0007669"/>
    <property type="project" value="UniProtKB-ARBA"/>
</dbReference>
<dbReference type="GO" id="GO:0000981">
    <property type="term" value="F:DNA-binding transcription factor activity, RNA polymerase II-specific"/>
    <property type="evidence" value="ECO:0007669"/>
    <property type="project" value="TreeGrafter"/>
</dbReference>
<evidence type="ECO:0000256" key="6">
    <source>
        <dbReference type="ARBA" id="ARBA00023125"/>
    </source>
</evidence>
<dbReference type="InterPro" id="IPR014756">
    <property type="entry name" value="Ig_E-set"/>
</dbReference>
<keyword evidence="5" id="KW-0805">Transcription regulation</keyword>
<evidence type="ECO:0000256" key="8">
    <source>
        <dbReference type="ARBA" id="ARBA00023242"/>
    </source>
</evidence>
<evidence type="ECO:0000313" key="10">
    <source>
        <dbReference type="EnsemblMetazoa" id="AALB003318-PA"/>
    </source>
</evidence>
<keyword evidence="6" id="KW-0238">DNA-binding</keyword>
<dbReference type="STRING" id="7167.A0A182F9Z0"/>
<dbReference type="InterPro" id="IPR013783">
    <property type="entry name" value="Ig-like_fold"/>
</dbReference>
<dbReference type="AlphaFoldDB" id="A0A182F9Z0"/>
<evidence type="ECO:0000256" key="9">
    <source>
        <dbReference type="SAM" id="MobiDB-lite"/>
    </source>
</evidence>
<dbReference type="VEuPathDB" id="VectorBase:AALB003318"/>
<dbReference type="EnsemblMetazoa" id="AALB003318-RA">
    <property type="protein sequence ID" value="AALB003318-PA"/>
    <property type="gene ID" value="AALB003318"/>
</dbReference>
<dbReference type="Pfam" id="PF00554">
    <property type="entry name" value="RHD_DNA_bind"/>
    <property type="match status" value="1"/>
</dbReference>
<dbReference type="SUPFAM" id="SSF81296">
    <property type="entry name" value="E set domains"/>
    <property type="match status" value="1"/>
</dbReference>
<evidence type="ECO:0000313" key="11">
    <source>
        <dbReference type="Proteomes" id="UP000069272"/>
    </source>
</evidence>
<protein>
    <submittedName>
        <fullName evidence="10">Uncharacterized protein</fullName>
    </submittedName>
</protein>
<dbReference type="InterPro" id="IPR008366">
    <property type="entry name" value="NFAT"/>
</dbReference>
<name>A0A182F9Z0_ANOAL</name>